<accession>A0ABN0TCJ2</accession>
<dbReference type="EMBL" id="BAAADG010000003">
    <property type="protein sequence ID" value="GAA0218251.1"/>
    <property type="molecule type" value="Genomic_DNA"/>
</dbReference>
<protein>
    <submittedName>
        <fullName evidence="1">Uncharacterized protein</fullName>
    </submittedName>
</protein>
<organism evidence="1 2">
    <name type="scientific">Methylophaga marina</name>
    <dbReference type="NCBI Taxonomy" id="45495"/>
    <lineage>
        <taxon>Bacteria</taxon>
        <taxon>Pseudomonadati</taxon>
        <taxon>Pseudomonadota</taxon>
        <taxon>Gammaproteobacteria</taxon>
        <taxon>Thiotrichales</taxon>
        <taxon>Piscirickettsiaceae</taxon>
        <taxon>Methylophaga</taxon>
    </lineage>
</organism>
<reference evidence="1 2" key="1">
    <citation type="journal article" date="2019" name="Int. J. Syst. Evol. Microbiol.">
        <title>The Global Catalogue of Microorganisms (GCM) 10K type strain sequencing project: providing services to taxonomists for standard genome sequencing and annotation.</title>
        <authorList>
            <consortium name="The Broad Institute Genomics Platform"/>
            <consortium name="The Broad Institute Genome Sequencing Center for Infectious Disease"/>
            <person name="Wu L."/>
            <person name="Ma J."/>
        </authorList>
    </citation>
    <scope>NUCLEOTIDE SEQUENCE [LARGE SCALE GENOMIC DNA]</scope>
    <source>
        <strain evidence="1 2">JCM 6886</strain>
    </source>
</reference>
<evidence type="ECO:0000313" key="1">
    <source>
        <dbReference type="EMBL" id="GAA0218251.1"/>
    </source>
</evidence>
<keyword evidence="2" id="KW-1185">Reference proteome</keyword>
<sequence>MSCYVDHERQTLANLISKNRIYKCCRGDILKPPVDYAIQAIKDSKTGLFYTDRCTVKQKCVIW</sequence>
<dbReference type="Proteomes" id="UP001501476">
    <property type="component" value="Unassembled WGS sequence"/>
</dbReference>
<comment type="caution">
    <text evidence="1">The sequence shown here is derived from an EMBL/GenBank/DDBJ whole genome shotgun (WGS) entry which is preliminary data.</text>
</comment>
<proteinExistence type="predicted"/>
<evidence type="ECO:0000313" key="2">
    <source>
        <dbReference type="Proteomes" id="UP001501476"/>
    </source>
</evidence>
<name>A0ABN0TCJ2_9GAMM</name>
<gene>
    <name evidence="1" type="ORF">GCM10008964_07270</name>
</gene>